<evidence type="ECO:0000313" key="1">
    <source>
        <dbReference type="Proteomes" id="UP000504606"/>
    </source>
</evidence>
<protein>
    <submittedName>
        <fullName evidence="2">Uncharacterized protein LOC127752111 isoform X2</fullName>
    </submittedName>
</protein>
<proteinExistence type="predicted"/>
<reference evidence="2" key="1">
    <citation type="submission" date="2025-08" db="UniProtKB">
        <authorList>
            <consortium name="RefSeq"/>
        </authorList>
    </citation>
    <scope>IDENTIFICATION</scope>
    <source>
        <tissue evidence="2">Whole organism</tissue>
    </source>
</reference>
<dbReference type="Proteomes" id="UP000504606">
    <property type="component" value="Unplaced"/>
</dbReference>
<accession>A0A9C6XBC6</accession>
<sequence>MVGDSSGTVVHCEHRTETSAAAGGAASRPLFDGYGVDRMGNSFVRNLGTYRRIVRDLEEMMEAFRRGGTRKTQAHERLAHLFIQYAHTHCFDETPELTRAQRDNLFRICFLILEKEQSQWQSACFFWGNWKLGMTVSFARLILLFKWGRITLRDIFCTFAVYSNVIMRNCFEKVQATCEEIDKLYEEFQRESDA</sequence>
<dbReference type="GeneID" id="127752111"/>
<dbReference type="RefSeq" id="XP_052132682.1">
    <property type="nucleotide sequence ID" value="XM_052276722.1"/>
</dbReference>
<organism evidence="1 2">
    <name type="scientific">Frankliniella occidentalis</name>
    <name type="common">Western flower thrips</name>
    <name type="synonym">Euthrips occidentalis</name>
    <dbReference type="NCBI Taxonomy" id="133901"/>
    <lineage>
        <taxon>Eukaryota</taxon>
        <taxon>Metazoa</taxon>
        <taxon>Ecdysozoa</taxon>
        <taxon>Arthropoda</taxon>
        <taxon>Hexapoda</taxon>
        <taxon>Insecta</taxon>
        <taxon>Pterygota</taxon>
        <taxon>Neoptera</taxon>
        <taxon>Paraneoptera</taxon>
        <taxon>Thysanoptera</taxon>
        <taxon>Terebrantia</taxon>
        <taxon>Thripoidea</taxon>
        <taxon>Thripidae</taxon>
        <taxon>Frankliniella</taxon>
    </lineage>
</organism>
<gene>
    <name evidence="2" type="primary">LOC127752111</name>
</gene>
<evidence type="ECO:0000313" key="2">
    <source>
        <dbReference type="RefSeq" id="XP_052132682.1"/>
    </source>
</evidence>
<name>A0A9C6XBC6_FRAOC</name>
<dbReference type="AlphaFoldDB" id="A0A9C6XBC6"/>
<keyword evidence="1" id="KW-1185">Reference proteome</keyword>